<dbReference type="RefSeq" id="WP_044646833.1">
    <property type="nucleotide sequence ID" value="NZ_JTHP01000028.1"/>
</dbReference>
<dbReference type="PATRIC" id="fig|159743.3.peg.3261"/>
<dbReference type="PANTHER" id="PTHR43792:SF8">
    <property type="entry name" value="[RIBOSOMAL PROTEIN US5]-ALANINE N-ACETYLTRANSFERASE"/>
    <property type="match status" value="1"/>
</dbReference>
<dbReference type="OrthoDB" id="9795206at2"/>
<keyword evidence="2" id="KW-0012">Acyltransferase</keyword>
<dbReference type="Proteomes" id="UP000032534">
    <property type="component" value="Unassembled WGS sequence"/>
</dbReference>
<dbReference type="Pfam" id="PF13302">
    <property type="entry name" value="Acetyltransf_3"/>
    <property type="match status" value="1"/>
</dbReference>
<dbReference type="InterPro" id="IPR016181">
    <property type="entry name" value="Acyl_CoA_acyltransferase"/>
</dbReference>
<feature type="domain" description="N-acetyltransferase" evidence="4">
    <location>
        <begin position="12"/>
        <end position="182"/>
    </location>
</feature>
<dbReference type="SUPFAM" id="SSF55729">
    <property type="entry name" value="Acyl-CoA N-acyltransferases (Nat)"/>
    <property type="match status" value="1"/>
</dbReference>
<comment type="similarity">
    <text evidence="3">Belongs to the acetyltransferase family. RimJ subfamily.</text>
</comment>
<comment type="caution">
    <text evidence="5">The sequence shown here is derived from an EMBL/GenBank/DDBJ whole genome shotgun (WGS) entry which is preliminary data.</text>
</comment>
<evidence type="ECO:0000313" key="6">
    <source>
        <dbReference type="Proteomes" id="UP000032534"/>
    </source>
</evidence>
<dbReference type="GO" id="GO:0005737">
    <property type="term" value="C:cytoplasm"/>
    <property type="evidence" value="ECO:0007669"/>
    <property type="project" value="TreeGrafter"/>
</dbReference>
<accession>A0A0D7X486</accession>
<name>A0A0D7X486_9BACL</name>
<dbReference type="PANTHER" id="PTHR43792">
    <property type="entry name" value="GNAT FAMILY, PUTATIVE (AFU_ORTHOLOGUE AFUA_3G00765)-RELATED-RELATED"/>
    <property type="match status" value="1"/>
</dbReference>
<dbReference type="InterPro" id="IPR000182">
    <property type="entry name" value="GNAT_dom"/>
</dbReference>
<dbReference type="GO" id="GO:0008999">
    <property type="term" value="F:protein-N-terminal-alanine acetyltransferase activity"/>
    <property type="evidence" value="ECO:0007669"/>
    <property type="project" value="TreeGrafter"/>
</dbReference>
<evidence type="ECO:0000256" key="2">
    <source>
        <dbReference type="ARBA" id="ARBA00023315"/>
    </source>
</evidence>
<evidence type="ECO:0000256" key="1">
    <source>
        <dbReference type="ARBA" id="ARBA00022679"/>
    </source>
</evidence>
<protein>
    <submittedName>
        <fullName evidence="5">Acetyltransferase</fullName>
    </submittedName>
</protein>
<evidence type="ECO:0000259" key="4">
    <source>
        <dbReference type="PROSITE" id="PS51186"/>
    </source>
</evidence>
<proteinExistence type="inferred from homology"/>
<dbReference type="EMBL" id="JTHP01000028">
    <property type="protein sequence ID" value="KJD44837.1"/>
    <property type="molecule type" value="Genomic_DNA"/>
</dbReference>
<dbReference type="Gene3D" id="3.40.630.30">
    <property type="match status" value="1"/>
</dbReference>
<dbReference type="PROSITE" id="PS51186">
    <property type="entry name" value="GNAT"/>
    <property type="match status" value="1"/>
</dbReference>
<dbReference type="InterPro" id="IPR051531">
    <property type="entry name" value="N-acetyltransferase"/>
</dbReference>
<evidence type="ECO:0000313" key="5">
    <source>
        <dbReference type="EMBL" id="KJD44837.1"/>
    </source>
</evidence>
<gene>
    <name evidence="5" type="ORF">QD47_14645</name>
</gene>
<keyword evidence="6" id="KW-1185">Reference proteome</keyword>
<keyword evidence="1 5" id="KW-0808">Transferase</keyword>
<dbReference type="AlphaFoldDB" id="A0A0D7X486"/>
<sequence>MPMSLYNTPQGILLRPFRLADSEALLALRLTNRESHAPYEPLHGDSFFTLEEQQEYIRQKLRQAEEDRGYSFGIFLLEDERLVGYISISNLVRGVGQFADIGYMMDQHEQGKGHMTAALKLAIQFAFRALSLHRLQAGTLLHNERSQRVLQKCGFQPEGIARKLVQIQGTWQDHRMFGLLAEDNVWQTWTATPSAQSHI</sequence>
<evidence type="ECO:0000256" key="3">
    <source>
        <dbReference type="ARBA" id="ARBA00038502"/>
    </source>
</evidence>
<reference evidence="5 6" key="1">
    <citation type="submission" date="2014-11" db="EMBL/GenBank/DDBJ databases">
        <title>Draft Genome Sequences of Paenibacillus polymyxa NRRL B-30509 and Paenibacillus terrae NRRL B-30644, Strains from a Poultry Environment that Produce Tridecaptin A and Paenicidins.</title>
        <authorList>
            <person name="van Belkum M.J."/>
            <person name="Lohans C.T."/>
            <person name="Vederas J.C."/>
        </authorList>
    </citation>
    <scope>NUCLEOTIDE SEQUENCE [LARGE SCALE GENOMIC DNA]</scope>
    <source>
        <strain evidence="5 6">NRRL B-30644</strain>
    </source>
</reference>
<organism evidence="5 6">
    <name type="scientific">Paenibacillus terrae</name>
    <dbReference type="NCBI Taxonomy" id="159743"/>
    <lineage>
        <taxon>Bacteria</taxon>
        <taxon>Bacillati</taxon>
        <taxon>Bacillota</taxon>
        <taxon>Bacilli</taxon>
        <taxon>Bacillales</taxon>
        <taxon>Paenibacillaceae</taxon>
        <taxon>Paenibacillus</taxon>
    </lineage>
</organism>